<comment type="subcellular location">
    <subcellularLocation>
        <location evidence="1">Membrane</location>
        <topology evidence="1">Multi-pass membrane protein</topology>
    </subcellularLocation>
</comment>
<dbReference type="SUPFAM" id="SSF51206">
    <property type="entry name" value="cAMP-binding domain-like"/>
    <property type="match status" value="1"/>
</dbReference>
<keyword evidence="7" id="KW-1071">Ligand-gated ion channel</keyword>
<evidence type="ECO:0000256" key="4">
    <source>
        <dbReference type="ARBA" id="ARBA00022989"/>
    </source>
</evidence>
<gene>
    <name evidence="10" type="ORF">NQ318_014088</name>
</gene>
<reference evidence="10" key="1">
    <citation type="journal article" date="2023" name="Insect Mol. Biol.">
        <title>Genome sequencing provides insights into the evolution of gene families encoding plant cell wall-degrading enzymes in longhorned beetles.</title>
        <authorList>
            <person name="Shin N.R."/>
            <person name="Okamura Y."/>
            <person name="Kirsch R."/>
            <person name="Pauchet Y."/>
        </authorList>
    </citation>
    <scope>NUCLEOTIDE SEQUENCE</scope>
    <source>
        <strain evidence="10">AMC_N1</strain>
    </source>
</reference>
<keyword evidence="3" id="KW-0812">Transmembrane</keyword>
<dbReference type="PROSITE" id="PS50042">
    <property type="entry name" value="CNMP_BINDING_3"/>
    <property type="match status" value="1"/>
</dbReference>
<evidence type="ECO:0000256" key="2">
    <source>
        <dbReference type="ARBA" id="ARBA00022448"/>
    </source>
</evidence>
<keyword evidence="5" id="KW-0406">Ion transport</keyword>
<dbReference type="GO" id="GO:0044877">
    <property type="term" value="F:protein-containing complex binding"/>
    <property type="evidence" value="ECO:0007669"/>
    <property type="project" value="TreeGrafter"/>
</dbReference>
<dbReference type="InterPro" id="IPR018488">
    <property type="entry name" value="cNMP-bd_CS"/>
</dbReference>
<dbReference type="CDD" id="cd00038">
    <property type="entry name" value="CAP_ED"/>
    <property type="match status" value="1"/>
</dbReference>
<dbReference type="PANTHER" id="PTHR45638">
    <property type="entry name" value="CYCLIC NUCLEOTIDE-GATED CATION CHANNEL SUBUNIT A"/>
    <property type="match status" value="1"/>
</dbReference>
<keyword evidence="4" id="KW-1133">Transmembrane helix</keyword>
<evidence type="ECO:0000313" key="10">
    <source>
        <dbReference type="EMBL" id="KAJ8956732.1"/>
    </source>
</evidence>
<proteinExistence type="predicted"/>
<dbReference type="InterPro" id="IPR050866">
    <property type="entry name" value="CNG_cation_channel"/>
</dbReference>
<dbReference type="GO" id="GO:0005221">
    <property type="term" value="F:intracellularly cyclic nucleotide-activated monoatomic cation channel activity"/>
    <property type="evidence" value="ECO:0007669"/>
    <property type="project" value="InterPro"/>
</dbReference>
<dbReference type="Proteomes" id="UP001162162">
    <property type="component" value="Unassembled WGS sequence"/>
</dbReference>
<evidence type="ECO:0000256" key="6">
    <source>
        <dbReference type="ARBA" id="ARBA00023136"/>
    </source>
</evidence>
<evidence type="ECO:0000256" key="5">
    <source>
        <dbReference type="ARBA" id="ARBA00023065"/>
    </source>
</evidence>
<protein>
    <recommendedName>
        <fullName evidence="9">Cyclic nucleotide-binding domain-containing protein</fullName>
    </recommendedName>
</protein>
<evidence type="ECO:0000256" key="7">
    <source>
        <dbReference type="ARBA" id="ARBA00023286"/>
    </source>
</evidence>
<evidence type="ECO:0000256" key="1">
    <source>
        <dbReference type="ARBA" id="ARBA00004141"/>
    </source>
</evidence>
<sequence>MQEILIHASKDHIEKVEIFKQLPEHILMKVVAHLRSEIFLPGDVIVSAGTPGNCMFFIYHGTVAVFTPQGREICHLEDGAHFGELALVFNETRVANVVAVTPCELFVSRRSDFLEAIAPFPDIKEHLISIATERLYQTQQETTE</sequence>
<keyword evidence="2" id="KW-0813">Transport</keyword>
<dbReference type="SMART" id="SM00100">
    <property type="entry name" value="cNMP"/>
    <property type="match status" value="1"/>
</dbReference>
<dbReference type="PRINTS" id="PR00103">
    <property type="entry name" value="CAMPKINASE"/>
</dbReference>
<evidence type="ECO:0000313" key="11">
    <source>
        <dbReference type="Proteomes" id="UP001162162"/>
    </source>
</evidence>
<accession>A0AAV8YZU2</accession>
<name>A0AAV8YZU2_9CUCU</name>
<evidence type="ECO:0000256" key="8">
    <source>
        <dbReference type="ARBA" id="ARBA00023303"/>
    </source>
</evidence>
<dbReference type="AlphaFoldDB" id="A0AAV8YZU2"/>
<dbReference type="InterPro" id="IPR000595">
    <property type="entry name" value="cNMP-bd_dom"/>
</dbReference>
<evidence type="ECO:0000256" key="3">
    <source>
        <dbReference type="ARBA" id="ARBA00022692"/>
    </source>
</evidence>
<dbReference type="InterPro" id="IPR014710">
    <property type="entry name" value="RmlC-like_jellyroll"/>
</dbReference>
<dbReference type="InterPro" id="IPR018490">
    <property type="entry name" value="cNMP-bd_dom_sf"/>
</dbReference>
<organism evidence="10 11">
    <name type="scientific">Aromia moschata</name>
    <dbReference type="NCBI Taxonomy" id="1265417"/>
    <lineage>
        <taxon>Eukaryota</taxon>
        <taxon>Metazoa</taxon>
        <taxon>Ecdysozoa</taxon>
        <taxon>Arthropoda</taxon>
        <taxon>Hexapoda</taxon>
        <taxon>Insecta</taxon>
        <taxon>Pterygota</taxon>
        <taxon>Neoptera</taxon>
        <taxon>Endopterygota</taxon>
        <taxon>Coleoptera</taxon>
        <taxon>Polyphaga</taxon>
        <taxon>Cucujiformia</taxon>
        <taxon>Chrysomeloidea</taxon>
        <taxon>Cerambycidae</taxon>
        <taxon>Cerambycinae</taxon>
        <taxon>Callichromatini</taxon>
        <taxon>Aromia</taxon>
    </lineage>
</organism>
<dbReference type="PROSITE" id="PS00888">
    <property type="entry name" value="CNMP_BINDING_1"/>
    <property type="match status" value="1"/>
</dbReference>
<keyword evidence="8" id="KW-0407">Ion channel</keyword>
<keyword evidence="11" id="KW-1185">Reference proteome</keyword>
<keyword evidence="6" id="KW-0472">Membrane</keyword>
<dbReference type="EMBL" id="JAPWTK010000028">
    <property type="protein sequence ID" value="KAJ8956732.1"/>
    <property type="molecule type" value="Genomic_DNA"/>
</dbReference>
<evidence type="ECO:0000259" key="9">
    <source>
        <dbReference type="PROSITE" id="PS50042"/>
    </source>
</evidence>
<comment type="caution">
    <text evidence="10">The sequence shown here is derived from an EMBL/GenBank/DDBJ whole genome shotgun (WGS) entry which is preliminary data.</text>
</comment>
<dbReference type="GO" id="GO:0016020">
    <property type="term" value="C:membrane"/>
    <property type="evidence" value="ECO:0007669"/>
    <property type="project" value="UniProtKB-SubCell"/>
</dbReference>
<feature type="domain" description="Cyclic nucleotide-binding" evidence="9">
    <location>
        <begin position="18"/>
        <end position="134"/>
    </location>
</feature>
<dbReference type="Gene3D" id="2.60.120.10">
    <property type="entry name" value="Jelly Rolls"/>
    <property type="match status" value="1"/>
</dbReference>
<dbReference type="PANTHER" id="PTHR45638:SF11">
    <property type="entry name" value="CYCLIC NUCLEOTIDE-GATED CATION CHANNEL SUBUNIT A"/>
    <property type="match status" value="1"/>
</dbReference>
<dbReference type="Pfam" id="PF00027">
    <property type="entry name" value="cNMP_binding"/>
    <property type="match status" value="1"/>
</dbReference>